<accession>A0A922SIA3</accession>
<proteinExistence type="predicted"/>
<dbReference type="EMBL" id="JACEFF010000418">
    <property type="protein sequence ID" value="KAH9638119.1"/>
    <property type="molecule type" value="Genomic_DNA"/>
</dbReference>
<protein>
    <submittedName>
        <fullName evidence="1">Uncharacterized protein</fullName>
    </submittedName>
</protein>
<evidence type="ECO:0000313" key="2">
    <source>
        <dbReference type="Proteomes" id="UP000814243"/>
    </source>
</evidence>
<dbReference type="AlphaFoldDB" id="A0A922SIA3"/>
<name>A0A922SIA3_SPOEX</name>
<organism evidence="1 2">
    <name type="scientific">Spodoptera exigua</name>
    <name type="common">Beet armyworm</name>
    <name type="synonym">Noctua fulgens</name>
    <dbReference type="NCBI Taxonomy" id="7107"/>
    <lineage>
        <taxon>Eukaryota</taxon>
        <taxon>Metazoa</taxon>
        <taxon>Ecdysozoa</taxon>
        <taxon>Arthropoda</taxon>
        <taxon>Hexapoda</taxon>
        <taxon>Insecta</taxon>
        <taxon>Pterygota</taxon>
        <taxon>Neoptera</taxon>
        <taxon>Endopterygota</taxon>
        <taxon>Lepidoptera</taxon>
        <taxon>Glossata</taxon>
        <taxon>Ditrysia</taxon>
        <taxon>Noctuoidea</taxon>
        <taxon>Noctuidae</taxon>
        <taxon>Amphipyrinae</taxon>
        <taxon>Spodoptera</taxon>
    </lineage>
</organism>
<evidence type="ECO:0000313" key="1">
    <source>
        <dbReference type="EMBL" id="KAH9638119.1"/>
    </source>
</evidence>
<reference evidence="1" key="1">
    <citation type="journal article" date="2021" name="G3 (Bethesda)">
        <title>Genome and transcriptome analysis of the beet armyworm Spodoptera exigua reveals targets for pest control. .</title>
        <authorList>
            <person name="Simon S."/>
            <person name="Breeschoten T."/>
            <person name="Jansen H.J."/>
            <person name="Dirks R.P."/>
            <person name="Schranz M.E."/>
            <person name="Ros V.I.D."/>
        </authorList>
    </citation>
    <scope>NUCLEOTIDE SEQUENCE</scope>
    <source>
        <strain evidence="1">TB_SE_WUR_2020</strain>
    </source>
</reference>
<sequence>MERSANNLDNLKAVLAEELMLCEEVVSFAFSDYGTYRAFDFNASIYEFMSCYNARLTILYITDNYRKAIKYICKPLKDKLQNGNLDDYQKTKDCRDFVDMFIVLRQYLDATTKSMRIKCVAITPTRTVPIHPGISPVFLKAAGIASKPDPNDDLSRWKNAPKVL</sequence>
<comment type="caution">
    <text evidence="1">The sequence shown here is derived from an EMBL/GenBank/DDBJ whole genome shotgun (WGS) entry which is preliminary data.</text>
</comment>
<gene>
    <name evidence="1" type="ORF">HF086_014980</name>
</gene>
<dbReference type="Proteomes" id="UP000814243">
    <property type="component" value="Unassembled WGS sequence"/>
</dbReference>